<dbReference type="AlphaFoldDB" id="A0A8T0BX02"/>
<keyword evidence="7" id="KW-1185">Reference proteome</keyword>
<feature type="domain" description="Immunoglobulin V-set" evidence="5">
    <location>
        <begin position="20"/>
        <end position="106"/>
    </location>
</feature>
<keyword evidence="4" id="KW-1133">Transmembrane helix</keyword>
<comment type="subcellular location">
    <subcellularLocation>
        <location evidence="1">Membrane</location>
    </subcellularLocation>
</comment>
<keyword evidence="2 4" id="KW-0812">Transmembrane</keyword>
<dbReference type="EMBL" id="JABFDY010000003">
    <property type="protein sequence ID" value="KAF7709890.1"/>
    <property type="molecule type" value="Genomic_DNA"/>
</dbReference>
<reference evidence="6" key="1">
    <citation type="submission" date="2020-08" db="EMBL/GenBank/DDBJ databases">
        <title>Chromosome-level assembly of Southern catfish (Silurus meridionalis) provides insights into visual adaptation to the nocturnal and benthic lifestyles.</title>
        <authorList>
            <person name="Zhang Y."/>
            <person name="Wang D."/>
            <person name="Peng Z."/>
        </authorList>
    </citation>
    <scope>NUCLEOTIDE SEQUENCE</scope>
    <source>
        <strain evidence="6">SWU-2019-XX</strain>
        <tissue evidence="6">Muscle</tissue>
    </source>
</reference>
<name>A0A8T0BX02_SILME</name>
<dbReference type="InterPro" id="IPR050671">
    <property type="entry name" value="CD300_family_receptors"/>
</dbReference>
<evidence type="ECO:0000313" key="7">
    <source>
        <dbReference type="Proteomes" id="UP000606274"/>
    </source>
</evidence>
<evidence type="ECO:0000256" key="1">
    <source>
        <dbReference type="ARBA" id="ARBA00004370"/>
    </source>
</evidence>
<dbReference type="InterPro" id="IPR013106">
    <property type="entry name" value="Ig_V-set"/>
</dbReference>
<comment type="caution">
    <text evidence="6">The sequence shown here is derived from an EMBL/GenBank/DDBJ whole genome shotgun (WGS) entry which is preliminary data.</text>
</comment>
<dbReference type="OrthoDB" id="284782at2759"/>
<proteinExistence type="predicted"/>
<dbReference type="InterPro" id="IPR036179">
    <property type="entry name" value="Ig-like_dom_sf"/>
</dbReference>
<dbReference type="SUPFAM" id="SSF48726">
    <property type="entry name" value="Immunoglobulin"/>
    <property type="match status" value="1"/>
</dbReference>
<dbReference type="GO" id="GO:0005886">
    <property type="term" value="C:plasma membrane"/>
    <property type="evidence" value="ECO:0007669"/>
    <property type="project" value="TreeGrafter"/>
</dbReference>
<evidence type="ECO:0000256" key="4">
    <source>
        <dbReference type="SAM" id="Phobius"/>
    </source>
</evidence>
<evidence type="ECO:0000313" key="6">
    <source>
        <dbReference type="EMBL" id="KAF7709890.1"/>
    </source>
</evidence>
<accession>A0A8T0BX02</accession>
<dbReference type="Pfam" id="PF07686">
    <property type="entry name" value="V-set"/>
    <property type="match status" value="1"/>
</dbReference>
<sequence>MIVVLLLLLENVAGQHLSGPSEVKQCAGRTLYVECRYHSFYRDSVKYWCKGYYFNYCTVLIKTSQSQGAYEHLQIKDDKRYGLFTIQMKNAQTEDSGWYWCAIERVSAHVRKDMQLIISAEEAQHCSVTEQPQNVKEATTEALTTSALTTFRTTIKTSTSHTTLKTTDLTQRLQETRPGEIYITQWFSLRKWRITRWILFTGMCLYLISFITCFNIWVR</sequence>
<dbReference type="Proteomes" id="UP000606274">
    <property type="component" value="Unassembled WGS sequence"/>
</dbReference>
<protein>
    <recommendedName>
        <fullName evidence="5">Immunoglobulin V-set domain-containing protein</fullName>
    </recommendedName>
</protein>
<keyword evidence="3 4" id="KW-0472">Membrane</keyword>
<dbReference type="PANTHER" id="PTHR11860">
    <property type="entry name" value="POLYMERIC-IMMUNOGLOBULIN RECEPTOR"/>
    <property type="match status" value="1"/>
</dbReference>
<dbReference type="Gene3D" id="2.60.40.10">
    <property type="entry name" value="Immunoglobulins"/>
    <property type="match status" value="1"/>
</dbReference>
<evidence type="ECO:0000256" key="2">
    <source>
        <dbReference type="ARBA" id="ARBA00022692"/>
    </source>
</evidence>
<organism evidence="6 7">
    <name type="scientific">Silurus meridionalis</name>
    <name type="common">Southern catfish</name>
    <name type="synonym">Silurus soldatovi meridionalis</name>
    <dbReference type="NCBI Taxonomy" id="175797"/>
    <lineage>
        <taxon>Eukaryota</taxon>
        <taxon>Metazoa</taxon>
        <taxon>Chordata</taxon>
        <taxon>Craniata</taxon>
        <taxon>Vertebrata</taxon>
        <taxon>Euteleostomi</taxon>
        <taxon>Actinopterygii</taxon>
        <taxon>Neopterygii</taxon>
        <taxon>Teleostei</taxon>
        <taxon>Ostariophysi</taxon>
        <taxon>Siluriformes</taxon>
        <taxon>Siluridae</taxon>
        <taxon>Silurus</taxon>
    </lineage>
</organism>
<evidence type="ECO:0000256" key="3">
    <source>
        <dbReference type="ARBA" id="ARBA00023136"/>
    </source>
</evidence>
<gene>
    <name evidence="6" type="ORF">HF521_016740</name>
</gene>
<dbReference type="InterPro" id="IPR013783">
    <property type="entry name" value="Ig-like_fold"/>
</dbReference>
<evidence type="ECO:0000259" key="5">
    <source>
        <dbReference type="Pfam" id="PF07686"/>
    </source>
</evidence>
<feature type="transmembrane region" description="Helical" evidence="4">
    <location>
        <begin position="197"/>
        <end position="218"/>
    </location>
</feature>
<dbReference type="GO" id="GO:0004888">
    <property type="term" value="F:transmembrane signaling receptor activity"/>
    <property type="evidence" value="ECO:0007669"/>
    <property type="project" value="TreeGrafter"/>
</dbReference>
<dbReference type="PANTHER" id="PTHR11860:SF111">
    <property type="entry name" value="IMMUNOGLOBULIN SUBTYPE DOMAIN-CONTAINING PROTEIN"/>
    <property type="match status" value="1"/>
</dbReference>